<keyword evidence="3 9" id="KW-0728">SH3 domain</keyword>
<dbReference type="CDD" id="cd11855">
    <property type="entry name" value="SH3_Sho1p"/>
    <property type="match status" value="3"/>
</dbReference>
<keyword evidence="8" id="KW-0472">Membrane</keyword>
<comment type="caution">
    <text evidence="11">The sequence shown here is derived from an EMBL/GenBank/DDBJ whole genome shotgun (WGS) entry which is preliminary data.</text>
</comment>
<accession>A0AAD4LKN3</accession>
<dbReference type="SUPFAM" id="SSF50044">
    <property type="entry name" value="SH3-domain"/>
    <property type="match status" value="4"/>
</dbReference>
<dbReference type="GO" id="GO:0030833">
    <property type="term" value="P:regulation of actin filament polymerization"/>
    <property type="evidence" value="ECO:0007669"/>
    <property type="project" value="TreeGrafter"/>
</dbReference>
<evidence type="ECO:0000256" key="5">
    <source>
        <dbReference type="ARBA" id="ARBA00022692"/>
    </source>
</evidence>
<evidence type="ECO:0000313" key="12">
    <source>
        <dbReference type="Proteomes" id="UP001201163"/>
    </source>
</evidence>
<dbReference type="InterPro" id="IPR036028">
    <property type="entry name" value="SH3-like_dom_sf"/>
</dbReference>
<keyword evidence="4" id="KW-1003">Cell membrane</keyword>
<evidence type="ECO:0000256" key="1">
    <source>
        <dbReference type="ARBA" id="ARBA00004651"/>
    </source>
</evidence>
<organism evidence="11 12">
    <name type="scientific">Lactarius akahatsu</name>
    <dbReference type="NCBI Taxonomy" id="416441"/>
    <lineage>
        <taxon>Eukaryota</taxon>
        <taxon>Fungi</taxon>
        <taxon>Dikarya</taxon>
        <taxon>Basidiomycota</taxon>
        <taxon>Agaricomycotina</taxon>
        <taxon>Agaricomycetes</taxon>
        <taxon>Russulales</taxon>
        <taxon>Russulaceae</taxon>
        <taxon>Lactarius</taxon>
    </lineage>
</organism>
<dbReference type="InterPro" id="IPR035522">
    <property type="entry name" value="Sho1_SH3"/>
</dbReference>
<evidence type="ECO:0000313" key="11">
    <source>
        <dbReference type="EMBL" id="KAH8995954.1"/>
    </source>
</evidence>
<feature type="domain" description="SH3" evidence="10">
    <location>
        <begin position="475"/>
        <end position="536"/>
    </location>
</feature>
<keyword evidence="6" id="KW-1133">Transmembrane helix</keyword>
<dbReference type="Pfam" id="PF07653">
    <property type="entry name" value="SH3_2"/>
    <property type="match status" value="1"/>
</dbReference>
<name>A0AAD4LKN3_9AGAM</name>
<feature type="domain" description="SH3" evidence="10">
    <location>
        <begin position="538"/>
        <end position="599"/>
    </location>
</feature>
<keyword evidence="5" id="KW-0812">Transmembrane</keyword>
<evidence type="ECO:0000256" key="9">
    <source>
        <dbReference type="PROSITE-ProRule" id="PRU00192"/>
    </source>
</evidence>
<evidence type="ECO:0000256" key="8">
    <source>
        <dbReference type="ARBA" id="ARBA00023136"/>
    </source>
</evidence>
<keyword evidence="7" id="KW-0346">Stress response</keyword>
<dbReference type="PRINTS" id="PR00452">
    <property type="entry name" value="SH3DOMAIN"/>
</dbReference>
<dbReference type="PANTHER" id="PTHR15735">
    <property type="entry name" value="FCH AND DOUBLE SH3 DOMAINS PROTEIN"/>
    <property type="match status" value="1"/>
</dbReference>
<evidence type="ECO:0000256" key="3">
    <source>
        <dbReference type="ARBA" id="ARBA00022443"/>
    </source>
</evidence>
<dbReference type="EMBL" id="JAKELL010000010">
    <property type="protein sequence ID" value="KAH8995954.1"/>
    <property type="molecule type" value="Genomic_DNA"/>
</dbReference>
<gene>
    <name evidence="11" type="ORF">EDB92DRAFT_109361</name>
</gene>
<dbReference type="PANTHER" id="PTHR15735:SF20">
    <property type="entry name" value="HIGH OSMOLARITY SIGNALING PROTEIN SHO1"/>
    <property type="match status" value="1"/>
</dbReference>
<evidence type="ECO:0000256" key="7">
    <source>
        <dbReference type="ARBA" id="ARBA00023016"/>
    </source>
</evidence>
<dbReference type="AlphaFoldDB" id="A0AAD4LKN3"/>
<dbReference type="InterPro" id="IPR001452">
    <property type="entry name" value="SH3_domain"/>
</dbReference>
<dbReference type="GO" id="GO:0005886">
    <property type="term" value="C:plasma membrane"/>
    <property type="evidence" value="ECO:0007669"/>
    <property type="project" value="UniProtKB-SubCell"/>
</dbReference>
<dbReference type="SUPFAM" id="SSF52047">
    <property type="entry name" value="RNI-like"/>
    <property type="match status" value="1"/>
</dbReference>
<evidence type="ECO:0000259" key="10">
    <source>
        <dbReference type="PROSITE" id="PS50002"/>
    </source>
</evidence>
<feature type="domain" description="SH3" evidence="10">
    <location>
        <begin position="601"/>
        <end position="657"/>
    </location>
</feature>
<evidence type="ECO:0000256" key="4">
    <source>
        <dbReference type="ARBA" id="ARBA00022475"/>
    </source>
</evidence>
<keyword evidence="12" id="KW-1185">Reference proteome</keyword>
<dbReference type="Pfam" id="PF00018">
    <property type="entry name" value="SH3_1"/>
    <property type="match status" value="3"/>
</dbReference>
<reference evidence="11" key="1">
    <citation type="submission" date="2022-01" db="EMBL/GenBank/DDBJ databases">
        <title>Comparative genomics reveals a dynamic genome evolution in the ectomycorrhizal milk-cap (Lactarius) mushrooms.</title>
        <authorList>
            <consortium name="DOE Joint Genome Institute"/>
            <person name="Lebreton A."/>
            <person name="Tang N."/>
            <person name="Kuo A."/>
            <person name="LaButti K."/>
            <person name="Drula E."/>
            <person name="Barry K."/>
            <person name="Clum A."/>
            <person name="Lipzen A."/>
            <person name="Mousain D."/>
            <person name="Ng V."/>
            <person name="Wang R."/>
            <person name="Wang X."/>
            <person name="Dai Y."/>
            <person name="Henrissat B."/>
            <person name="Grigoriev I.V."/>
            <person name="Guerin-Laguette A."/>
            <person name="Yu F."/>
            <person name="Martin F.M."/>
        </authorList>
    </citation>
    <scope>NUCLEOTIDE SEQUENCE</scope>
    <source>
        <strain evidence="11">QP</strain>
    </source>
</reference>
<evidence type="ECO:0000256" key="6">
    <source>
        <dbReference type="ARBA" id="ARBA00022989"/>
    </source>
</evidence>
<proteinExistence type="inferred from homology"/>
<dbReference type="Gene3D" id="2.30.30.40">
    <property type="entry name" value="SH3 Domains"/>
    <property type="match status" value="4"/>
</dbReference>
<comment type="similarity">
    <text evidence="2">Belongs to the SHO1 family.</text>
</comment>
<feature type="domain" description="SH3" evidence="10">
    <location>
        <begin position="406"/>
        <end position="467"/>
    </location>
</feature>
<evidence type="ECO:0000256" key="2">
    <source>
        <dbReference type="ARBA" id="ARBA00009739"/>
    </source>
</evidence>
<dbReference type="PROSITE" id="PS50002">
    <property type="entry name" value="SH3"/>
    <property type="match status" value="4"/>
</dbReference>
<dbReference type="Proteomes" id="UP001201163">
    <property type="component" value="Unassembled WGS sequence"/>
</dbReference>
<protein>
    <recommendedName>
        <fullName evidence="10">SH3 domain-containing protein</fullName>
    </recommendedName>
</protein>
<dbReference type="SMART" id="SM00326">
    <property type="entry name" value="SH3"/>
    <property type="match status" value="4"/>
</dbReference>
<sequence>MHILCTNGTRTVDTLDHLPTLPLFIVYLDTNATISGKDELGMYRALRLRDRVHHIFLHLPSSILHKSLTLMEEPFSMLEYLSLWSATKEDTNLVLPKTFLAPNLRHLTLLGINLPKRLRLLTSAVSLVTLVLTNIRASGYFLPRLLVARLQSLPQLEELSIGFSIPIPRPSLERDLLSKRGALVMLPNLKHLAFQGIGAYMECLVAQIRAPLLERLDITLFNQIVFALPHLSHFTNITEGLKLPIAEISFGRDAVSVVMDHRNTRQHNLNGRFALRVTCTQFDWQIDCAAQICSVLMPALFDVEELKLKFYEQMMPTEWQDGDVDHTTWHELLRTFVGLKELHLCPALSQELSRVFQAGGVGSDPGLLPGLQEIVCEVKKGDVHDLFSSFVRTRRIAGRPVSLVSAYSIKAKALFAYTAPPDVPDGISFAKGEVLDIIDMRGKWWQAQKEDNTRGVAPPSYLQIIRRSAGSSNGSGPHQAKALYAYTGSLDDPNVISFSEGEILNVIDMSGWWWQARKEGGTLGIAPSSYLKIIGQQPARYKAKALYPYTASPDHPNDISFSEGEILDIIEMDGDWWEVRKEDSTLGTAPSNFLRITEHKATALYAYTASPDHPNDISFSEGEILNIIEMDGDWWEVRKEDGTLGTAPSNFLRIIERQQIAGFKAKALYI</sequence>
<comment type="subcellular location">
    <subcellularLocation>
        <location evidence="1">Cell membrane</location>
        <topology evidence="1">Multi-pass membrane protein</topology>
    </subcellularLocation>
</comment>